<keyword evidence="2 8" id="KW-0436">Ligase</keyword>
<dbReference type="Pfam" id="PF13500">
    <property type="entry name" value="AAA_26"/>
    <property type="match status" value="1"/>
</dbReference>
<dbReference type="RefSeq" id="WP_045095448.1">
    <property type="nucleotide sequence ID" value="NZ_LN614827.1"/>
</dbReference>
<gene>
    <name evidence="8 9" type="primary">bioD</name>
    <name evidence="9" type="ORF">LFA_1422</name>
</gene>
<dbReference type="GO" id="GO:0005829">
    <property type="term" value="C:cytosol"/>
    <property type="evidence" value="ECO:0007669"/>
    <property type="project" value="TreeGrafter"/>
</dbReference>
<comment type="caution">
    <text evidence="8">Lacks conserved residue(s) required for the propagation of feature annotation.</text>
</comment>
<keyword evidence="1 8" id="KW-0963">Cytoplasm</keyword>
<evidence type="ECO:0000256" key="8">
    <source>
        <dbReference type="HAMAP-Rule" id="MF_00336"/>
    </source>
</evidence>
<dbReference type="PANTHER" id="PTHR43210">
    <property type="entry name" value="DETHIOBIOTIN SYNTHETASE"/>
    <property type="match status" value="1"/>
</dbReference>
<dbReference type="GO" id="GO:0042803">
    <property type="term" value="F:protein homodimerization activity"/>
    <property type="evidence" value="ECO:0007669"/>
    <property type="project" value="UniProtKB-ARBA"/>
</dbReference>
<keyword evidence="6 8" id="KW-0067">ATP-binding</keyword>
<evidence type="ECO:0000313" key="9">
    <source>
        <dbReference type="EMBL" id="CEG56842.1"/>
    </source>
</evidence>
<comment type="cofactor">
    <cofactor evidence="8">
        <name>Mg(2+)</name>
        <dbReference type="ChEBI" id="CHEBI:18420"/>
    </cofactor>
</comment>
<evidence type="ECO:0000256" key="1">
    <source>
        <dbReference type="ARBA" id="ARBA00022490"/>
    </source>
</evidence>
<accession>A0A098G2Y3</accession>
<dbReference type="Proteomes" id="UP000032430">
    <property type="component" value="Chromosome I"/>
</dbReference>
<feature type="binding site" evidence="8">
    <location>
        <begin position="110"/>
        <end position="113"/>
    </location>
    <ligand>
        <name>ATP</name>
        <dbReference type="ChEBI" id="CHEBI:30616"/>
    </ligand>
</feature>
<feature type="binding site" evidence="8">
    <location>
        <position position="16"/>
    </location>
    <ligand>
        <name>Mg(2+)</name>
        <dbReference type="ChEBI" id="CHEBI:18420"/>
    </ligand>
</feature>
<comment type="similarity">
    <text evidence="8">Belongs to the dethiobiotin synthetase family.</text>
</comment>
<dbReference type="InterPro" id="IPR027417">
    <property type="entry name" value="P-loop_NTPase"/>
</dbReference>
<dbReference type="UniPathway" id="UPA00078">
    <property type="reaction ID" value="UER00161"/>
</dbReference>
<dbReference type="OrthoDB" id="9802097at2"/>
<dbReference type="GO" id="GO:0009102">
    <property type="term" value="P:biotin biosynthetic process"/>
    <property type="evidence" value="ECO:0007669"/>
    <property type="project" value="UniProtKB-UniRule"/>
</dbReference>
<reference evidence="10" key="1">
    <citation type="submission" date="2014-09" db="EMBL/GenBank/DDBJ databases">
        <authorList>
            <person name="Gomez-Valero L."/>
        </authorList>
    </citation>
    <scope>NUCLEOTIDE SEQUENCE [LARGE SCALE GENOMIC DNA]</scope>
    <source>
        <strain evidence="10">ATCC700992</strain>
    </source>
</reference>
<dbReference type="EC" id="6.3.3.3" evidence="8"/>
<dbReference type="EMBL" id="LN614827">
    <property type="protein sequence ID" value="CEG56842.1"/>
    <property type="molecule type" value="Genomic_DNA"/>
</dbReference>
<feature type="active site" evidence="8">
    <location>
        <position position="33"/>
    </location>
</feature>
<feature type="binding site" evidence="8">
    <location>
        <begin position="170"/>
        <end position="171"/>
    </location>
    <ligand>
        <name>ATP</name>
        <dbReference type="ChEBI" id="CHEBI:30616"/>
    </ligand>
</feature>
<protein>
    <recommendedName>
        <fullName evidence="8">ATP-dependent dethiobiotin synthetase BioD</fullName>
        <ecNumber evidence="8">6.3.3.3</ecNumber>
    </recommendedName>
    <alternativeName>
        <fullName evidence="8">DTB synthetase</fullName>
        <shortName evidence="8">DTBS</shortName>
    </alternativeName>
    <alternativeName>
        <fullName evidence="8">Dethiobiotin synthase</fullName>
    </alternativeName>
</protein>
<proteinExistence type="inferred from homology"/>
<comment type="subcellular location">
    <subcellularLocation>
        <location evidence="8">Cytoplasm</location>
    </subcellularLocation>
</comment>
<organism evidence="9 10">
    <name type="scientific">Legionella fallonii LLAP-10</name>
    <dbReference type="NCBI Taxonomy" id="1212491"/>
    <lineage>
        <taxon>Bacteria</taxon>
        <taxon>Pseudomonadati</taxon>
        <taxon>Pseudomonadota</taxon>
        <taxon>Gammaproteobacteria</taxon>
        <taxon>Legionellales</taxon>
        <taxon>Legionellaceae</taxon>
        <taxon>Legionella</taxon>
    </lineage>
</organism>
<sequence>MKRYFITGTDTDCGKTYVTSQLVNFFANTAAIKPVASGCSFIDGQLVSADAQQLQQNSRLSLDVINPWRFKSPVSPHIAAKEDGVELSISEIADHCLNLQITGIDNLLIEGAGGLMVPLNDKETWIDFLTQTEIPVILVVGMKLGCINHALLTETALKVNKINCAGWIANCFNSEMLALAENIETLKRMLHVPLLGITPYSGKLAAGRELLHIMQN</sequence>
<evidence type="ECO:0000256" key="4">
    <source>
        <dbReference type="ARBA" id="ARBA00022741"/>
    </source>
</evidence>
<dbReference type="AlphaFoldDB" id="A0A098G2Y3"/>
<comment type="pathway">
    <text evidence="8">Cofactor biosynthesis; biotin biosynthesis; biotin from 7,8-diaminononanoate: step 1/2.</text>
</comment>
<keyword evidence="4 8" id="KW-0547">Nucleotide-binding</keyword>
<dbReference type="HOGENOM" id="CLU_072551_0_0_6"/>
<keyword evidence="7 8" id="KW-0460">Magnesium</keyword>
<keyword evidence="3 8" id="KW-0479">Metal-binding</keyword>
<dbReference type="Gene3D" id="3.40.50.300">
    <property type="entry name" value="P-loop containing nucleotide triphosphate hydrolases"/>
    <property type="match status" value="1"/>
</dbReference>
<dbReference type="HAMAP" id="MF_00336">
    <property type="entry name" value="BioD"/>
    <property type="match status" value="1"/>
</dbReference>
<feature type="binding site" evidence="8">
    <location>
        <position position="50"/>
    </location>
    <ligand>
        <name>Mg(2+)</name>
        <dbReference type="ChEBI" id="CHEBI:18420"/>
    </ligand>
</feature>
<evidence type="ECO:0000256" key="2">
    <source>
        <dbReference type="ARBA" id="ARBA00022598"/>
    </source>
</evidence>
<dbReference type="KEGG" id="lfa:LFA_1422"/>
<evidence type="ECO:0000313" key="10">
    <source>
        <dbReference type="Proteomes" id="UP000032430"/>
    </source>
</evidence>
<keyword evidence="10" id="KW-1185">Reference proteome</keyword>
<comment type="subunit">
    <text evidence="8">Homodimer.</text>
</comment>
<comment type="catalytic activity">
    <reaction evidence="8">
        <text>(7R,8S)-7,8-diammoniononanoate + CO2 + ATP = (4R,5S)-dethiobiotin + ADP + phosphate + 3 H(+)</text>
        <dbReference type="Rhea" id="RHEA:15805"/>
        <dbReference type="ChEBI" id="CHEBI:15378"/>
        <dbReference type="ChEBI" id="CHEBI:16526"/>
        <dbReference type="ChEBI" id="CHEBI:30616"/>
        <dbReference type="ChEBI" id="CHEBI:43474"/>
        <dbReference type="ChEBI" id="CHEBI:149469"/>
        <dbReference type="ChEBI" id="CHEBI:149473"/>
        <dbReference type="ChEBI" id="CHEBI:456216"/>
        <dbReference type="EC" id="6.3.3.3"/>
    </reaction>
</comment>
<dbReference type="GO" id="GO:0004141">
    <property type="term" value="F:dethiobiotin synthase activity"/>
    <property type="evidence" value="ECO:0007669"/>
    <property type="project" value="UniProtKB-UniRule"/>
</dbReference>
<feature type="binding site" evidence="8">
    <location>
        <begin position="199"/>
        <end position="201"/>
    </location>
    <ligand>
        <name>ATP</name>
        <dbReference type="ChEBI" id="CHEBI:30616"/>
    </ligand>
</feature>
<dbReference type="InterPro" id="IPR004472">
    <property type="entry name" value="DTB_synth_BioD"/>
</dbReference>
<dbReference type="GO" id="GO:0000287">
    <property type="term" value="F:magnesium ion binding"/>
    <property type="evidence" value="ECO:0007669"/>
    <property type="project" value="UniProtKB-UniRule"/>
</dbReference>
<feature type="binding site" evidence="8">
    <location>
        <position position="50"/>
    </location>
    <ligand>
        <name>ATP</name>
        <dbReference type="ChEBI" id="CHEBI:30616"/>
    </ligand>
</feature>
<comment type="function">
    <text evidence="8">Catalyzes a mechanistically unusual reaction, the ATP-dependent insertion of CO2 between the N7 and N8 nitrogen atoms of 7,8-diaminopelargonic acid (DAPA, also called 7,8-diammoniononanoate) to form a ureido ring.</text>
</comment>
<evidence type="ECO:0000256" key="7">
    <source>
        <dbReference type="ARBA" id="ARBA00022842"/>
    </source>
</evidence>
<dbReference type="NCBIfam" id="TIGR00347">
    <property type="entry name" value="bioD"/>
    <property type="match status" value="1"/>
</dbReference>
<evidence type="ECO:0000256" key="3">
    <source>
        <dbReference type="ARBA" id="ARBA00022723"/>
    </source>
</evidence>
<evidence type="ECO:0000256" key="6">
    <source>
        <dbReference type="ARBA" id="ARBA00022840"/>
    </source>
</evidence>
<dbReference type="SUPFAM" id="SSF52540">
    <property type="entry name" value="P-loop containing nucleoside triphosphate hydrolases"/>
    <property type="match status" value="1"/>
</dbReference>
<dbReference type="PIRSF" id="PIRSF006755">
    <property type="entry name" value="DTB_synth"/>
    <property type="match status" value="1"/>
</dbReference>
<dbReference type="STRING" id="1212491.LFA_1422"/>
<dbReference type="PANTHER" id="PTHR43210:SF5">
    <property type="entry name" value="DETHIOBIOTIN SYNTHETASE"/>
    <property type="match status" value="1"/>
</dbReference>
<dbReference type="CDD" id="cd03109">
    <property type="entry name" value="DTBS"/>
    <property type="match status" value="1"/>
</dbReference>
<dbReference type="FunFam" id="3.40.50.300:FF:000292">
    <property type="entry name" value="ATP-dependent dethiobiotin synthetase BioD"/>
    <property type="match status" value="1"/>
</dbReference>
<evidence type="ECO:0000256" key="5">
    <source>
        <dbReference type="ARBA" id="ARBA00022756"/>
    </source>
</evidence>
<feature type="binding site" evidence="8">
    <location>
        <position position="37"/>
    </location>
    <ligand>
        <name>substrate</name>
    </ligand>
</feature>
<feature type="binding site" evidence="8">
    <location>
        <position position="110"/>
    </location>
    <ligand>
        <name>Mg(2+)</name>
        <dbReference type="ChEBI" id="CHEBI:18420"/>
    </ligand>
</feature>
<dbReference type="GO" id="GO:0005524">
    <property type="term" value="F:ATP binding"/>
    <property type="evidence" value="ECO:0007669"/>
    <property type="project" value="UniProtKB-UniRule"/>
</dbReference>
<keyword evidence="5 8" id="KW-0093">Biotin biosynthesis</keyword>
<feature type="binding site" evidence="8">
    <location>
        <begin position="12"/>
        <end position="17"/>
    </location>
    <ligand>
        <name>ATP</name>
        <dbReference type="ChEBI" id="CHEBI:30616"/>
    </ligand>
</feature>
<name>A0A098G2Y3_9GAMM</name>